<protein>
    <recommendedName>
        <fullName evidence="1">UPF0346 protein CQU01_07950</fullName>
    </recommendedName>
</protein>
<dbReference type="EMBL" id="BJXW01000008">
    <property type="protein sequence ID" value="GEN30557.1"/>
    <property type="molecule type" value="Genomic_DNA"/>
</dbReference>
<comment type="caution">
    <text evidence="3">The sequence shown here is derived from an EMBL/GenBank/DDBJ whole genome shotgun (WGS) entry which is preliminary data.</text>
</comment>
<dbReference type="InterPro" id="IPR036806">
    <property type="entry name" value="YozE_SAM-like_sf"/>
</dbReference>
<dbReference type="SUPFAM" id="SSF140652">
    <property type="entry name" value="YozE-like"/>
    <property type="match status" value="1"/>
</dbReference>
<organism evidence="3 4">
    <name type="scientific">Cerasibacillus quisquiliarum</name>
    <dbReference type="NCBI Taxonomy" id="227865"/>
    <lineage>
        <taxon>Bacteria</taxon>
        <taxon>Bacillati</taxon>
        <taxon>Bacillota</taxon>
        <taxon>Bacilli</taxon>
        <taxon>Bacillales</taxon>
        <taxon>Bacillaceae</taxon>
        <taxon>Cerasibacillus</taxon>
    </lineage>
</organism>
<dbReference type="HAMAP" id="MF_01538">
    <property type="entry name" value="UPF0346"/>
    <property type="match status" value="1"/>
</dbReference>
<reference evidence="3 4" key="1">
    <citation type="submission" date="2019-07" db="EMBL/GenBank/DDBJ databases">
        <title>Whole genome shotgun sequence of Cerasibacillus quisquiliarum NBRC 102429.</title>
        <authorList>
            <person name="Hosoyama A."/>
            <person name="Uohara A."/>
            <person name="Ohji S."/>
            <person name="Ichikawa N."/>
        </authorList>
    </citation>
    <scope>NUCLEOTIDE SEQUENCE [LARGE SCALE GENOMIC DNA]</scope>
    <source>
        <strain evidence="3 4">NBRC 102429</strain>
    </source>
</reference>
<keyword evidence="4" id="KW-1185">Reference proteome</keyword>
<dbReference type="AlphaFoldDB" id="A0A511UVF2"/>
<dbReference type="InterPro" id="IPR023089">
    <property type="entry name" value="YozE_SAM-like"/>
</dbReference>
<accession>A0A511UVF2</accession>
<comment type="similarity">
    <text evidence="1">Belongs to the UPF0346 family.</text>
</comment>
<dbReference type="RefSeq" id="WP_146935918.1">
    <property type="nucleotide sequence ID" value="NZ_BJXW01000008.1"/>
</dbReference>
<gene>
    <name evidence="3" type="ORF">CQU01_07950</name>
</gene>
<evidence type="ECO:0000259" key="2">
    <source>
        <dbReference type="Pfam" id="PF06855"/>
    </source>
</evidence>
<dbReference type="PIRSF" id="PIRSF037262">
    <property type="entry name" value="UCP037262"/>
    <property type="match status" value="1"/>
</dbReference>
<dbReference type="InterPro" id="IPR010673">
    <property type="entry name" value="UPF0346"/>
</dbReference>
<dbReference type="Gene3D" id="1.10.150.260">
    <property type="entry name" value="YozE SAM-like"/>
    <property type="match status" value="1"/>
</dbReference>
<dbReference type="OrthoDB" id="2242851at2"/>
<sequence>MRTFYQFIMSYRGKLVDDDESRLAEWIFNEHQFPKYSTSYDEISRYLEMNSPFINALSVFDTLWDVYHSQDKGNI</sequence>
<dbReference type="Proteomes" id="UP000321491">
    <property type="component" value="Unassembled WGS sequence"/>
</dbReference>
<dbReference type="Pfam" id="PF06855">
    <property type="entry name" value="YozE_SAM_like"/>
    <property type="match status" value="1"/>
</dbReference>
<evidence type="ECO:0000313" key="4">
    <source>
        <dbReference type="Proteomes" id="UP000321491"/>
    </source>
</evidence>
<feature type="domain" description="YozE SAM-like" evidence="2">
    <location>
        <begin position="3"/>
        <end position="68"/>
    </location>
</feature>
<evidence type="ECO:0000313" key="3">
    <source>
        <dbReference type="EMBL" id="GEN30557.1"/>
    </source>
</evidence>
<dbReference type="NCBIfam" id="NF010193">
    <property type="entry name" value="PRK13672.1"/>
    <property type="match status" value="1"/>
</dbReference>
<evidence type="ECO:0000256" key="1">
    <source>
        <dbReference type="HAMAP-Rule" id="MF_01538"/>
    </source>
</evidence>
<proteinExistence type="inferred from homology"/>
<name>A0A511UVF2_9BACI</name>